<feature type="repeat" description="PPR" evidence="2">
    <location>
        <begin position="715"/>
        <end position="749"/>
    </location>
</feature>
<dbReference type="PANTHER" id="PTHR46128">
    <property type="entry name" value="MITOCHONDRIAL GROUP I INTRON SPLICING FACTOR CCM1"/>
    <property type="match status" value="1"/>
</dbReference>
<dbReference type="Pfam" id="PF13812">
    <property type="entry name" value="PPR_3"/>
    <property type="match status" value="1"/>
</dbReference>
<evidence type="ECO:0008006" key="5">
    <source>
        <dbReference type="Google" id="ProtNLM"/>
    </source>
</evidence>
<name>J4H1Z9_9APHY</name>
<gene>
    <name evidence="3" type="ORF">FIBRA_02692</name>
</gene>
<feature type="repeat" description="PPR" evidence="2">
    <location>
        <begin position="530"/>
        <end position="564"/>
    </location>
</feature>
<dbReference type="HOGENOM" id="CLU_007929_0_0_1"/>
<reference evidence="3 4" key="1">
    <citation type="journal article" date="2012" name="Appl. Environ. Microbiol.">
        <title>Short-read sequencing for genomic analysis of the brown rot fungus Fibroporia radiculosa.</title>
        <authorList>
            <person name="Tang J.D."/>
            <person name="Perkins A.D."/>
            <person name="Sonstegard T.S."/>
            <person name="Schroeder S.G."/>
            <person name="Burgess S.C."/>
            <person name="Diehl S.V."/>
        </authorList>
    </citation>
    <scope>NUCLEOTIDE SEQUENCE [LARGE SCALE GENOMIC DNA]</scope>
    <source>
        <strain evidence="3 4">TFFH 294</strain>
    </source>
</reference>
<dbReference type="EMBL" id="HE796998">
    <property type="protein sequence ID" value="CCM00654.1"/>
    <property type="molecule type" value="Genomic_DNA"/>
</dbReference>
<dbReference type="OrthoDB" id="185373at2759"/>
<dbReference type="Pfam" id="PF13041">
    <property type="entry name" value="PPR_2"/>
    <property type="match status" value="2"/>
</dbReference>
<proteinExistence type="inferred from homology"/>
<evidence type="ECO:0000313" key="4">
    <source>
        <dbReference type="Proteomes" id="UP000006352"/>
    </source>
</evidence>
<dbReference type="Pfam" id="PF01535">
    <property type="entry name" value="PPR"/>
    <property type="match status" value="1"/>
</dbReference>
<dbReference type="InterPro" id="IPR050872">
    <property type="entry name" value="PPR_P_subfamily"/>
</dbReference>
<protein>
    <recommendedName>
        <fullName evidence="5">Pentacotripeptide-repeat region of PRORP domain-containing protein</fullName>
    </recommendedName>
</protein>
<dbReference type="GeneID" id="24095565"/>
<comment type="similarity">
    <text evidence="1">Belongs to the PPR family. P subfamily.</text>
</comment>
<dbReference type="NCBIfam" id="TIGR00756">
    <property type="entry name" value="PPR"/>
    <property type="match status" value="3"/>
</dbReference>
<evidence type="ECO:0000256" key="2">
    <source>
        <dbReference type="PROSITE-ProRule" id="PRU00708"/>
    </source>
</evidence>
<dbReference type="InParanoid" id="J4H1Z9"/>
<dbReference type="InterPro" id="IPR011990">
    <property type="entry name" value="TPR-like_helical_dom_sf"/>
</dbReference>
<dbReference type="STRING" id="599839.J4H1Z9"/>
<dbReference type="PROSITE" id="PS51375">
    <property type="entry name" value="PPR"/>
    <property type="match status" value="4"/>
</dbReference>
<keyword evidence="4" id="KW-1185">Reference proteome</keyword>
<evidence type="ECO:0000313" key="3">
    <source>
        <dbReference type="EMBL" id="CCM00654.1"/>
    </source>
</evidence>
<evidence type="ECO:0000256" key="1">
    <source>
        <dbReference type="ARBA" id="ARBA00007626"/>
    </source>
</evidence>
<feature type="repeat" description="PPR" evidence="2">
    <location>
        <begin position="495"/>
        <end position="529"/>
    </location>
</feature>
<dbReference type="AlphaFoldDB" id="J4H1Z9"/>
<dbReference type="InterPro" id="IPR002885">
    <property type="entry name" value="PPR_rpt"/>
</dbReference>
<dbReference type="Proteomes" id="UP000006352">
    <property type="component" value="Unassembled WGS sequence"/>
</dbReference>
<dbReference type="RefSeq" id="XP_012179937.1">
    <property type="nucleotide sequence ID" value="XM_012324547.1"/>
</dbReference>
<dbReference type="Gene3D" id="1.25.40.10">
    <property type="entry name" value="Tetratricopeptide repeat domain"/>
    <property type="match status" value="4"/>
</dbReference>
<dbReference type="PANTHER" id="PTHR46128:SF329">
    <property type="entry name" value="MITOCHONDRIAL GROUP I INTRON SPLICING FACTOR DMR1"/>
    <property type="match status" value="1"/>
</dbReference>
<accession>J4H1Z9</accession>
<sequence>MATRAMPSTFPHDFFTPHPRRVKGKERAVPGHDVQHHRCTTAPDAAVRSVPLPGARPVPVLRDLSGRHRARRLSGRKWMHAPVRTDAPSLHNLAAKHADVAQRRHASSLPEATASSSSPAVLHLDQWRHQITNYSSGAVGPRPEQVWDAFESLYGRDECASIDVRQLLDFGVRLVGDVQSMRFDDQSSELLLLWGTRLQTLLDCVSPRIKDHAGDAPLLATTLRLRALTVSAAAMTEDVNGAVDGLREIMSEQVGPEYTALVAQMYTAVILSVHQYRQSIDVLYFLVEEWGRIGTYLRRRRFMWEDEEVPLPHMRTFKQHAYSIVSRIEKPVAFMLSVQDVLTQEQRQTAGEFLIDVLCEANMGNDALDVLEIMQQQSFRIKIELQLEIVWALAKGSSFELANMLFMSISRLVGTGPLFTAHQKLGLFLFARQGDVPRAEEYFNRLVQRHQANSRSITLVMHAHAVKGDTDRVVELFHHFFPPASPSKPEPRSPNLFHYTVVIYAFSRNGDLSGMNQWLEKMTQAGIKPDTHVYTIILQSFAERGDMAHIADLLNQMHAVGLPPTRHAYTTILGLLARRRDPVAAEEIYKRALTEGVVPDRRMLTALMNAYVESGQWAGVIRAFDYIHSSAHRGIRLSLEIYNTLLKAYVYIGAPFRVVASLFQKLEDARVRPDAHTFALLIQSACDSDLLEIAAELFAEMERLAENWQSHLHINTYVMTILMSGYLRRGQRGRAKAVLDAMRKRGIQPTAHTYSAIMQAYSKERTGAGVQVAEEFLQSLLNGPSSNQAWMKSSGNRVTALEAVFAPLLVAYTERRRPEQVERLYQEMLAAGGEPTIGTLTALMDAHRKTGSIKPVLEIWPRIYELALRYTQSNALFEGMDAQTKPDLRGHSTIMCVPLSIVTDALSAAGLHGEVAKIWGQLSEARLAFDSHNWNHLVVALVRAGEPERAFDVVEKVILPHKARAHQRLSYKRDQAPPSPVLDVPVDILEDELPRAQAEFPGHSRARRVIASKTATKKFKPTLDEGKPNDFAHALHVLAQISPLWNLWRPHEMTITVLGDVLGHLRSGRLVQPVRPDYHPQDDLGDYVRSVEDLKARAAQAGRILGRIYDNCPQTVKLIRDLEAVKDSQMRRAKYRGSQ</sequence>
<feature type="repeat" description="PPR" evidence="2">
    <location>
        <begin position="565"/>
        <end position="599"/>
    </location>
</feature>
<organism evidence="3 4">
    <name type="scientific">Fibroporia radiculosa</name>
    <dbReference type="NCBI Taxonomy" id="599839"/>
    <lineage>
        <taxon>Eukaryota</taxon>
        <taxon>Fungi</taxon>
        <taxon>Dikarya</taxon>
        <taxon>Basidiomycota</taxon>
        <taxon>Agaricomycotina</taxon>
        <taxon>Agaricomycetes</taxon>
        <taxon>Polyporales</taxon>
        <taxon>Fibroporiaceae</taxon>
        <taxon>Fibroporia</taxon>
    </lineage>
</organism>